<dbReference type="EMBL" id="BDMD01000078">
    <property type="protein sequence ID" value="GBF09567.1"/>
    <property type="molecule type" value="Genomic_DNA"/>
</dbReference>
<evidence type="ECO:0000313" key="3">
    <source>
        <dbReference type="EMBL" id="GBF09567.1"/>
    </source>
</evidence>
<reference evidence="3 4" key="1">
    <citation type="submission" date="2017-02" db="EMBL/GenBank/DDBJ databases">
        <title>isolation and characterization of a novel temperate virus Aeropyrum globular virus 1 infecting hyperthermophilic archaeon Aeropyrum.</title>
        <authorList>
            <person name="Yumiya M."/>
            <person name="Yoshida T."/>
            <person name="Sako Y."/>
        </authorList>
    </citation>
    <scope>NUCLEOTIDE SEQUENCE [LARGE SCALE GENOMIC DNA]</scope>
    <source>
        <strain evidence="3 4">YK1-12-2013</strain>
    </source>
</reference>
<comment type="caution">
    <text evidence="3">The sequence shown here is derived from an EMBL/GenBank/DDBJ whole genome shotgun (WGS) entry which is preliminary data.</text>
</comment>
<dbReference type="Gene3D" id="3.30.1200.10">
    <property type="entry name" value="YggU-like"/>
    <property type="match status" value="1"/>
</dbReference>
<dbReference type="HAMAP" id="MF_00634">
    <property type="entry name" value="UPF0235"/>
    <property type="match status" value="1"/>
</dbReference>
<dbReference type="AlphaFoldDB" id="A0A401HAY1"/>
<gene>
    <name evidence="3" type="ORF">apy_12920</name>
</gene>
<dbReference type="InterPro" id="IPR003746">
    <property type="entry name" value="DUF167"/>
</dbReference>
<evidence type="ECO:0000256" key="1">
    <source>
        <dbReference type="ARBA" id="ARBA00010364"/>
    </source>
</evidence>
<name>A0A401HAY1_AERPX</name>
<evidence type="ECO:0000256" key="2">
    <source>
        <dbReference type="HAMAP-Rule" id="MF_00634"/>
    </source>
</evidence>
<dbReference type="InterPro" id="IPR036591">
    <property type="entry name" value="YggU-like_sf"/>
</dbReference>
<dbReference type="Proteomes" id="UP000291213">
    <property type="component" value="Unassembled WGS sequence"/>
</dbReference>
<proteinExistence type="inferred from homology"/>
<sequence>MARQLIKVVWCQAVPVNVDRLKDAVEVLGDRVRIRVYVKPEGRERRLRLEEGELVFHTDEPPLEGRANASLINFLARGLKVSVKNIEIVHGARSRSKVVEIRDVADPDALLERLASIVDEG</sequence>
<dbReference type="GO" id="GO:0005737">
    <property type="term" value="C:cytoplasm"/>
    <property type="evidence" value="ECO:0007669"/>
    <property type="project" value="TreeGrafter"/>
</dbReference>
<dbReference type="PANTHER" id="PTHR13420">
    <property type="entry name" value="UPF0235 PROTEIN C15ORF40"/>
    <property type="match status" value="1"/>
</dbReference>
<evidence type="ECO:0000313" key="4">
    <source>
        <dbReference type="Proteomes" id="UP000291213"/>
    </source>
</evidence>
<dbReference type="NCBIfam" id="TIGR00251">
    <property type="entry name" value="DUF167 family protein"/>
    <property type="match status" value="1"/>
</dbReference>
<accession>A0A401HAY1</accession>
<protein>
    <recommendedName>
        <fullName evidence="2">UPF0235 protein apy_12920</fullName>
    </recommendedName>
</protein>
<comment type="similarity">
    <text evidence="1 2">Belongs to the UPF0235 family.</text>
</comment>
<dbReference type="SUPFAM" id="SSF69786">
    <property type="entry name" value="YggU-like"/>
    <property type="match status" value="1"/>
</dbReference>
<organism evidence="3 4">
    <name type="scientific">Aeropyrum pernix</name>
    <dbReference type="NCBI Taxonomy" id="56636"/>
    <lineage>
        <taxon>Archaea</taxon>
        <taxon>Thermoproteota</taxon>
        <taxon>Thermoprotei</taxon>
        <taxon>Desulfurococcales</taxon>
        <taxon>Desulfurococcaceae</taxon>
        <taxon>Aeropyrum</taxon>
    </lineage>
</organism>
<dbReference type="PANTHER" id="PTHR13420:SF7">
    <property type="entry name" value="UPF0235 PROTEIN C15ORF40"/>
    <property type="match status" value="1"/>
</dbReference>
<dbReference type="SMART" id="SM01152">
    <property type="entry name" value="DUF167"/>
    <property type="match status" value="1"/>
</dbReference>
<dbReference type="Pfam" id="PF02594">
    <property type="entry name" value="DUF167"/>
    <property type="match status" value="1"/>
</dbReference>